<proteinExistence type="predicted"/>
<feature type="region of interest" description="Disordered" evidence="1">
    <location>
        <begin position="14"/>
        <end position="34"/>
    </location>
</feature>
<evidence type="ECO:0000256" key="2">
    <source>
        <dbReference type="SAM" id="Phobius"/>
    </source>
</evidence>
<feature type="transmembrane region" description="Helical" evidence="2">
    <location>
        <begin position="127"/>
        <end position="146"/>
    </location>
</feature>
<evidence type="ECO:0000313" key="4">
    <source>
        <dbReference type="EMBL" id="MBB4925335.1"/>
    </source>
</evidence>
<sequence length="265" mass="27830">MRIEDRGLAATAQPLEDALSPDAPGTAEVPGGPAAGPELLPPLLRSAAVTLLTLYFLLLGWLALRQVPTHWSYDANLTPFASVHRALTTGGAAGLRQVASSLAVLAPLGVLLPLARGRLRHAWLPSFLHTLGTTALIATALEVIRTGLTGYQLNVDDIVLGTIGAAVAHLVVVPVGRGRLRARLARHPWPERPVAAAAADRPELGDAPVTSSLTPFQSPRAESAVPWAGHPGDTGDGRAQRLRSHRPGTLPASVIHRAPVRAHHL</sequence>
<feature type="transmembrane region" description="Helical" evidence="2">
    <location>
        <begin position="43"/>
        <end position="64"/>
    </location>
</feature>
<dbReference type="Pfam" id="PF04892">
    <property type="entry name" value="VanZ"/>
    <property type="match status" value="1"/>
</dbReference>
<dbReference type="EMBL" id="JACHJV010000001">
    <property type="protein sequence ID" value="MBB4925335.1"/>
    <property type="molecule type" value="Genomic_DNA"/>
</dbReference>
<gene>
    <name evidence="4" type="ORF">FHR34_004328</name>
</gene>
<evidence type="ECO:0000256" key="1">
    <source>
        <dbReference type="SAM" id="MobiDB-lite"/>
    </source>
</evidence>
<evidence type="ECO:0000313" key="5">
    <source>
        <dbReference type="Proteomes" id="UP000540506"/>
    </source>
</evidence>
<organism evidence="4 5">
    <name type="scientific">Kitasatospora kifunensis</name>
    <name type="common">Streptomyces kifunensis</name>
    <dbReference type="NCBI Taxonomy" id="58351"/>
    <lineage>
        <taxon>Bacteria</taxon>
        <taxon>Bacillati</taxon>
        <taxon>Actinomycetota</taxon>
        <taxon>Actinomycetes</taxon>
        <taxon>Kitasatosporales</taxon>
        <taxon>Streptomycetaceae</taxon>
        <taxon>Kitasatospora</taxon>
    </lineage>
</organism>
<dbReference type="Proteomes" id="UP000540506">
    <property type="component" value="Unassembled WGS sequence"/>
</dbReference>
<reference evidence="4 5" key="1">
    <citation type="submission" date="2020-08" db="EMBL/GenBank/DDBJ databases">
        <title>Sequencing the genomes of 1000 actinobacteria strains.</title>
        <authorList>
            <person name="Klenk H.-P."/>
        </authorList>
    </citation>
    <scope>NUCLEOTIDE SEQUENCE [LARGE SCALE GENOMIC DNA]</scope>
    <source>
        <strain evidence="4 5">DSM 41654</strain>
    </source>
</reference>
<keyword evidence="2" id="KW-0812">Transmembrane</keyword>
<keyword evidence="5" id="KW-1185">Reference proteome</keyword>
<feature type="compositionally biased region" description="Low complexity" evidence="1">
    <location>
        <begin position="23"/>
        <end position="34"/>
    </location>
</feature>
<name>A0A7W7VX77_KITKI</name>
<comment type="caution">
    <text evidence="4">The sequence shown here is derived from an EMBL/GenBank/DDBJ whole genome shotgun (WGS) entry which is preliminary data.</text>
</comment>
<feature type="domain" description="VanZ-like" evidence="3">
    <location>
        <begin position="54"/>
        <end position="172"/>
    </location>
</feature>
<feature type="transmembrane region" description="Helical" evidence="2">
    <location>
        <begin position="158"/>
        <end position="176"/>
    </location>
</feature>
<dbReference type="RefSeq" id="WP_184937455.1">
    <property type="nucleotide sequence ID" value="NZ_JACHJV010000001.1"/>
</dbReference>
<dbReference type="PANTHER" id="PTHR36834:SF1">
    <property type="entry name" value="INTEGRAL MEMBRANE PROTEIN"/>
    <property type="match status" value="1"/>
</dbReference>
<dbReference type="InterPro" id="IPR053150">
    <property type="entry name" value="Teicoplanin_resist-assoc"/>
</dbReference>
<protein>
    <submittedName>
        <fullName evidence="4">Glycopeptide antibiotics resistance protein</fullName>
    </submittedName>
</protein>
<accession>A0A7W7VX77</accession>
<evidence type="ECO:0000259" key="3">
    <source>
        <dbReference type="Pfam" id="PF04892"/>
    </source>
</evidence>
<feature type="transmembrane region" description="Helical" evidence="2">
    <location>
        <begin position="98"/>
        <end position="115"/>
    </location>
</feature>
<keyword evidence="2" id="KW-1133">Transmembrane helix</keyword>
<feature type="region of interest" description="Disordered" evidence="1">
    <location>
        <begin position="192"/>
        <end position="265"/>
    </location>
</feature>
<dbReference type="AlphaFoldDB" id="A0A7W7VX77"/>
<dbReference type="PANTHER" id="PTHR36834">
    <property type="entry name" value="MEMBRANE PROTEIN-RELATED"/>
    <property type="match status" value="1"/>
</dbReference>
<keyword evidence="2" id="KW-0472">Membrane</keyword>
<dbReference type="InterPro" id="IPR006976">
    <property type="entry name" value="VanZ-like"/>
</dbReference>